<dbReference type="PROSITE" id="PS51165">
    <property type="entry name" value="THUMP"/>
    <property type="match status" value="1"/>
</dbReference>
<sequence>MIYDHILVRYGELTLKGANRKMFVNKLRSNVKRALMPLQGYNVKANRDRMYIELYEGADIEEMCRRLEKVFGIYSISPVLKIDKTMEAVRDIAVKFAQGYAHGDTFKIDVKRSDKNFPFDTYQLQKELGGTVLNATDNLTVDVHNPNHTIKVEVRLDAIYVYDKVIAGSGGLPVGTGGKTLLMLSGGIDSPVAGIEVMRRGVTVEAIHFHSPPFTSEKAKDKVIELTRIMSTHVGPIKLHIVPFTALQKQINKVVHERYTMTSTRRMMMRVADKLVHDIEGHAIVNGENLGQVASQTLKSMYAINHVTSTPILRPLLTLDKEDIVKKAKEIGTFDVSIQPYEDCCTIFTPKNPVTEPDIEKVEKFETVYDFEPLVQEAFEQIETLTITPDYQSEKDTETQALADDLF</sequence>
<evidence type="ECO:0000256" key="19">
    <source>
        <dbReference type="HAMAP-Rule" id="MF_00021"/>
    </source>
</evidence>
<dbReference type="EC" id="2.8.1.4" evidence="14 19"/>
<dbReference type="InterPro" id="IPR054173">
    <property type="entry name" value="ThiI_fer"/>
</dbReference>
<keyword evidence="7 19" id="KW-0067">ATP-binding</keyword>
<dbReference type="InterPro" id="IPR014729">
    <property type="entry name" value="Rossmann-like_a/b/a_fold"/>
</dbReference>
<reference evidence="21 22" key="1">
    <citation type="submission" date="2015-03" db="EMBL/GenBank/DDBJ databases">
        <title>Genome Assembly of Staphylococcus cohnii subsp. cohnii strain G22B2.</title>
        <authorList>
            <person name="Nair G."/>
            <person name="Kaur G."/>
            <person name="Khatri I."/>
            <person name="Singh N.K."/>
            <person name="Sathyabama S."/>
            <person name="Maurya S.K."/>
            <person name="Subramanian S."/>
            <person name="Agrewala J.N."/>
            <person name="Mayilraj S."/>
        </authorList>
    </citation>
    <scope>NUCLEOTIDE SEQUENCE [LARGE SCALE GENOMIC DNA]</scope>
    <source>
        <strain evidence="21 22">G22B2</strain>
    </source>
</reference>
<evidence type="ECO:0000256" key="12">
    <source>
        <dbReference type="ARBA" id="ARBA00058382"/>
    </source>
</evidence>
<dbReference type="InterPro" id="IPR050102">
    <property type="entry name" value="tRNA_sulfurtransferase_ThiI"/>
</dbReference>
<dbReference type="GeneID" id="58097293"/>
<evidence type="ECO:0000256" key="7">
    <source>
        <dbReference type="ARBA" id="ARBA00022840"/>
    </source>
</evidence>
<evidence type="ECO:0000256" key="9">
    <source>
        <dbReference type="ARBA" id="ARBA00022977"/>
    </source>
</evidence>
<feature type="binding site" evidence="19">
    <location>
        <position position="287"/>
    </location>
    <ligand>
        <name>ATP</name>
        <dbReference type="ChEBI" id="CHEBI:30616"/>
    </ligand>
</feature>
<feature type="binding site" evidence="19">
    <location>
        <begin position="208"/>
        <end position="209"/>
    </location>
    <ligand>
        <name>ATP</name>
        <dbReference type="ChEBI" id="CHEBI:30616"/>
    </ligand>
</feature>
<keyword evidence="6 19" id="KW-0547">Nucleotide-binding</keyword>
<dbReference type="EMBL" id="LAKJ01000013">
    <property type="protein sequence ID" value="KKI63462.1"/>
    <property type="molecule type" value="Genomic_DNA"/>
</dbReference>
<dbReference type="GO" id="GO:0009229">
    <property type="term" value="P:thiamine diphosphate biosynthetic process"/>
    <property type="evidence" value="ECO:0007669"/>
    <property type="project" value="UniProtKB-UniRule"/>
</dbReference>
<dbReference type="PANTHER" id="PTHR43209:SF1">
    <property type="entry name" value="TRNA SULFURTRANSFERASE"/>
    <property type="match status" value="1"/>
</dbReference>
<dbReference type="Gene3D" id="3.30.2130.30">
    <property type="match status" value="1"/>
</dbReference>
<evidence type="ECO:0000256" key="15">
    <source>
        <dbReference type="ARBA" id="ARBA00071867"/>
    </source>
</evidence>
<dbReference type="GO" id="GO:0005524">
    <property type="term" value="F:ATP binding"/>
    <property type="evidence" value="ECO:0007669"/>
    <property type="project" value="UniProtKB-UniRule"/>
</dbReference>
<evidence type="ECO:0000256" key="14">
    <source>
        <dbReference type="ARBA" id="ARBA00066827"/>
    </source>
</evidence>
<dbReference type="InterPro" id="IPR004114">
    <property type="entry name" value="THUMP_dom"/>
</dbReference>
<dbReference type="NCBIfam" id="TIGR00342">
    <property type="entry name" value="tRNA uracil 4-sulfurtransferase ThiI"/>
    <property type="match status" value="1"/>
</dbReference>
<evidence type="ECO:0000256" key="3">
    <source>
        <dbReference type="ARBA" id="ARBA00022490"/>
    </source>
</evidence>
<evidence type="ECO:0000256" key="5">
    <source>
        <dbReference type="ARBA" id="ARBA00022679"/>
    </source>
</evidence>
<comment type="pathway">
    <text evidence="2 19">Cofactor biosynthesis; thiamine diphosphate biosynthesis.</text>
</comment>
<comment type="function">
    <text evidence="12 19">Catalyzes the ATP-dependent transfer of a sulfur to tRNA to produce 4-thiouridine in position 8 of tRNAs, which functions as a near-UV photosensor. Also catalyzes the transfer of sulfur to the sulfur carrier protein ThiS, forming ThiS-thiocarboxylate. This is a step in the synthesis of thiazole, in the thiamine biosynthesis pathway. The sulfur is donated as persulfide by IscS.</text>
</comment>
<dbReference type="CDD" id="cd01712">
    <property type="entry name" value="PPase_ThiI"/>
    <property type="match status" value="1"/>
</dbReference>
<evidence type="ECO:0000256" key="10">
    <source>
        <dbReference type="ARBA" id="ARBA00050570"/>
    </source>
</evidence>
<dbReference type="Pfam" id="PF22025">
    <property type="entry name" value="ThiI_fer"/>
    <property type="match status" value="1"/>
</dbReference>
<protein>
    <recommendedName>
        <fullName evidence="15 19">Probable tRNA sulfurtransferase</fullName>
        <ecNumber evidence="14 19">2.8.1.4</ecNumber>
    </recommendedName>
    <alternativeName>
        <fullName evidence="16 19">Sulfur carrier protein ThiS sulfurtransferase</fullName>
    </alternativeName>
    <alternativeName>
        <fullName evidence="17 19">Thiamine biosynthesis protein ThiI</fullName>
    </alternativeName>
    <alternativeName>
        <fullName evidence="18 19">tRNA 4-thiouridine synthase</fullName>
    </alternativeName>
</protein>
<keyword evidence="8 19" id="KW-0694">RNA-binding</keyword>
<dbReference type="GO" id="GO:0004810">
    <property type="term" value="F:CCA tRNA nucleotidyltransferase activity"/>
    <property type="evidence" value="ECO:0007669"/>
    <property type="project" value="InterPro"/>
</dbReference>
<dbReference type="Proteomes" id="UP000034455">
    <property type="component" value="Unassembled WGS sequence"/>
</dbReference>
<evidence type="ECO:0000256" key="18">
    <source>
        <dbReference type="ARBA" id="ARBA00080570"/>
    </source>
</evidence>
<dbReference type="InterPro" id="IPR003720">
    <property type="entry name" value="tRNA_STrfase"/>
</dbReference>
<keyword evidence="3 19" id="KW-0963">Cytoplasm</keyword>
<gene>
    <name evidence="19" type="primary">thiI</name>
    <name evidence="21" type="ORF">UF66_0509</name>
</gene>
<comment type="subcellular location">
    <subcellularLocation>
        <location evidence="1 19">Cytoplasm</location>
    </subcellularLocation>
</comment>
<dbReference type="HAMAP" id="MF_00021">
    <property type="entry name" value="ThiI"/>
    <property type="match status" value="1"/>
</dbReference>
<evidence type="ECO:0000256" key="8">
    <source>
        <dbReference type="ARBA" id="ARBA00022884"/>
    </source>
</evidence>
<keyword evidence="9 19" id="KW-0784">Thiamine biosynthesis</keyword>
<dbReference type="GO" id="GO:0005829">
    <property type="term" value="C:cytosol"/>
    <property type="evidence" value="ECO:0007669"/>
    <property type="project" value="TreeGrafter"/>
</dbReference>
<comment type="caution">
    <text evidence="21">The sequence shown here is derived from an EMBL/GenBank/DDBJ whole genome shotgun (WGS) entry which is preliminary data.</text>
</comment>
<evidence type="ECO:0000256" key="1">
    <source>
        <dbReference type="ARBA" id="ARBA00004496"/>
    </source>
</evidence>
<dbReference type="RefSeq" id="WP_019468602.1">
    <property type="nucleotide sequence ID" value="NZ_BKAS01000008.1"/>
</dbReference>
<keyword evidence="4 19" id="KW-0820">tRNA-binding</keyword>
<evidence type="ECO:0000259" key="20">
    <source>
        <dbReference type="PROSITE" id="PS51165"/>
    </source>
</evidence>
<proteinExistence type="inferred from homology"/>
<organism evidence="21 22">
    <name type="scientific">Staphylococcus cohnii subsp. cohnii</name>
    <dbReference type="NCBI Taxonomy" id="74704"/>
    <lineage>
        <taxon>Bacteria</taxon>
        <taxon>Bacillati</taxon>
        <taxon>Bacillota</taxon>
        <taxon>Bacilli</taxon>
        <taxon>Bacillales</taxon>
        <taxon>Staphylococcaceae</taxon>
        <taxon>Staphylococcus</taxon>
        <taxon>Staphylococcus cohnii species complex</taxon>
    </lineage>
</organism>
<dbReference type="PANTHER" id="PTHR43209">
    <property type="entry name" value="TRNA SULFURTRANSFERASE"/>
    <property type="match status" value="1"/>
</dbReference>
<evidence type="ECO:0000313" key="21">
    <source>
        <dbReference type="EMBL" id="KKI63462.1"/>
    </source>
</evidence>
<dbReference type="GO" id="GO:0000049">
    <property type="term" value="F:tRNA binding"/>
    <property type="evidence" value="ECO:0007669"/>
    <property type="project" value="UniProtKB-UniRule"/>
</dbReference>
<dbReference type="InterPro" id="IPR049962">
    <property type="entry name" value="THUMP_ThiI"/>
</dbReference>
<dbReference type="CDD" id="cd11716">
    <property type="entry name" value="THUMP_ThiI"/>
    <property type="match status" value="1"/>
</dbReference>
<dbReference type="SUPFAM" id="SSF143437">
    <property type="entry name" value="THUMP domain-like"/>
    <property type="match status" value="1"/>
</dbReference>
<feature type="binding site" evidence="19">
    <location>
        <position position="265"/>
    </location>
    <ligand>
        <name>ATP</name>
        <dbReference type="ChEBI" id="CHEBI:30616"/>
    </ligand>
</feature>
<dbReference type="SUPFAM" id="SSF52402">
    <property type="entry name" value="Adenine nucleotide alpha hydrolases-like"/>
    <property type="match status" value="1"/>
</dbReference>
<dbReference type="GO" id="GO:0140741">
    <property type="term" value="F:tRNA-uracil-4 sulfurtransferase activity"/>
    <property type="evidence" value="ECO:0007669"/>
    <property type="project" value="UniProtKB-EC"/>
</dbReference>
<accession>A0A0M2NTY0</accession>
<dbReference type="GO" id="GO:0002937">
    <property type="term" value="P:tRNA 4-thiouridine biosynthesis"/>
    <property type="evidence" value="ECO:0007669"/>
    <property type="project" value="TreeGrafter"/>
</dbReference>
<dbReference type="SMART" id="SM00981">
    <property type="entry name" value="THUMP"/>
    <property type="match status" value="1"/>
</dbReference>
<keyword evidence="5 19" id="KW-0808">Transferase</keyword>
<dbReference type="GO" id="GO:0052837">
    <property type="term" value="P:thiazole biosynthetic process"/>
    <property type="evidence" value="ECO:0007669"/>
    <property type="project" value="TreeGrafter"/>
</dbReference>
<evidence type="ECO:0000256" key="4">
    <source>
        <dbReference type="ARBA" id="ARBA00022555"/>
    </source>
</evidence>
<feature type="domain" description="THUMP" evidence="20">
    <location>
        <begin position="61"/>
        <end position="165"/>
    </location>
</feature>
<dbReference type="InterPro" id="IPR049961">
    <property type="entry name" value="ThiI_N"/>
</dbReference>
<feature type="binding site" evidence="19">
    <location>
        <position position="296"/>
    </location>
    <ligand>
        <name>ATP</name>
        <dbReference type="ChEBI" id="CHEBI:30616"/>
    </ligand>
</feature>
<evidence type="ECO:0000256" key="13">
    <source>
        <dbReference type="ARBA" id="ARBA00061472"/>
    </source>
</evidence>
<feature type="binding site" evidence="19">
    <location>
        <begin position="183"/>
        <end position="184"/>
    </location>
    <ligand>
        <name>ATP</name>
        <dbReference type="ChEBI" id="CHEBI:30616"/>
    </ligand>
</feature>
<dbReference type="UniPathway" id="UPA00060"/>
<evidence type="ECO:0000256" key="11">
    <source>
        <dbReference type="ARBA" id="ARBA00052330"/>
    </source>
</evidence>
<dbReference type="PATRIC" id="fig|74704.6.peg.523"/>
<comment type="catalytic activity">
    <reaction evidence="11 19">
        <text>[ThiS sulfur-carrier protein]-C-terminal Gly-Gly-AMP + S-sulfanyl-L-cysteinyl-[cysteine desulfurase] + AH2 = [ThiS sulfur-carrier protein]-C-terminal-Gly-aminoethanethioate + L-cysteinyl-[cysteine desulfurase] + A + AMP + 2 H(+)</text>
        <dbReference type="Rhea" id="RHEA:43340"/>
        <dbReference type="Rhea" id="RHEA-COMP:12157"/>
        <dbReference type="Rhea" id="RHEA-COMP:12158"/>
        <dbReference type="Rhea" id="RHEA-COMP:12910"/>
        <dbReference type="Rhea" id="RHEA-COMP:19908"/>
        <dbReference type="ChEBI" id="CHEBI:13193"/>
        <dbReference type="ChEBI" id="CHEBI:15378"/>
        <dbReference type="ChEBI" id="CHEBI:17499"/>
        <dbReference type="ChEBI" id="CHEBI:29950"/>
        <dbReference type="ChEBI" id="CHEBI:61963"/>
        <dbReference type="ChEBI" id="CHEBI:90618"/>
        <dbReference type="ChEBI" id="CHEBI:232372"/>
        <dbReference type="ChEBI" id="CHEBI:456215"/>
    </reaction>
</comment>
<dbReference type="Pfam" id="PF02568">
    <property type="entry name" value="ThiI"/>
    <property type="match status" value="1"/>
</dbReference>
<dbReference type="Pfam" id="PF02926">
    <property type="entry name" value="THUMP"/>
    <property type="match status" value="1"/>
</dbReference>
<dbReference type="InterPro" id="IPR020536">
    <property type="entry name" value="ThiI_AANH"/>
</dbReference>
<evidence type="ECO:0000313" key="22">
    <source>
        <dbReference type="Proteomes" id="UP000034455"/>
    </source>
</evidence>
<name>A0A0M2NTY0_STACC</name>
<evidence type="ECO:0000256" key="2">
    <source>
        <dbReference type="ARBA" id="ARBA00004948"/>
    </source>
</evidence>
<evidence type="ECO:0000256" key="16">
    <source>
        <dbReference type="ARBA" id="ARBA00075337"/>
    </source>
</evidence>
<evidence type="ECO:0000256" key="17">
    <source>
        <dbReference type="ARBA" id="ARBA00077849"/>
    </source>
</evidence>
<dbReference type="AlphaFoldDB" id="A0A0M2NTY0"/>
<dbReference type="GO" id="GO:0009228">
    <property type="term" value="P:thiamine biosynthetic process"/>
    <property type="evidence" value="ECO:0007669"/>
    <property type="project" value="UniProtKB-KW"/>
</dbReference>
<comment type="similarity">
    <text evidence="13 19">Belongs to the ThiI family.</text>
</comment>
<dbReference type="FunFam" id="3.40.50.620:FF:000053">
    <property type="entry name" value="Probable tRNA sulfurtransferase"/>
    <property type="match status" value="1"/>
</dbReference>
<dbReference type="Gene3D" id="3.40.50.620">
    <property type="entry name" value="HUPs"/>
    <property type="match status" value="1"/>
</dbReference>
<evidence type="ECO:0000256" key="6">
    <source>
        <dbReference type="ARBA" id="ARBA00022741"/>
    </source>
</evidence>
<comment type="catalytic activity">
    <reaction evidence="10 19">
        <text>[ThiI sulfur-carrier protein]-S-sulfanyl-L-cysteine + a uridine in tRNA + 2 reduced [2Fe-2S]-[ferredoxin] + ATP + H(+) = [ThiI sulfur-carrier protein]-L-cysteine + a 4-thiouridine in tRNA + 2 oxidized [2Fe-2S]-[ferredoxin] + AMP + diphosphate</text>
        <dbReference type="Rhea" id="RHEA:24176"/>
        <dbReference type="Rhea" id="RHEA-COMP:10000"/>
        <dbReference type="Rhea" id="RHEA-COMP:10001"/>
        <dbReference type="Rhea" id="RHEA-COMP:13337"/>
        <dbReference type="Rhea" id="RHEA-COMP:13338"/>
        <dbReference type="Rhea" id="RHEA-COMP:13339"/>
        <dbReference type="Rhea" id="RHEA-COMP:13340"/>
        <dbReference type="ChEBI" id="CHEBI:15378"/>
        <dbReference type="ChEBI" id="CHEBI:29950"/>
        <dbReference type="ChEBI" id="CHEBI:30616"/>
        <dbReference type="ChEBI" id="CHEBI:33019"/>
        <dbReference type="ChEBI" id="CHEBI:33737"/>
        <dbReference type="ChEBI" id="CHEBI:33738"/>
        <dbReference type="ChEBI" id="CHEBI:61963"/>
        <dbReference type="ChEBI" id="CHEBI:65315"/>
        <dbReference type="ChEBI" id="CHEBI:136798"/>
        <dbReference type="ChEBI" id="CHEBI:456215"/>
        <dbReference type="EC" id="2.8.1.4"/>
    </reaction>
</comment>